<dbReference type="EMBL" id="HBUF01041941">
    <property type="protein sequence ID" value="CAG6618361.1"/>
    <property type="molecule type" value="Transcribed_RNA"/>
</dbReference>
<dbReference type="EMBL" id="HBUF01041940">
    <property type="protein sequence ID" value="CAG6618359.1"/>
    <property type="molecule type" value="Transcribed_RNA"/>
</dbReference>
<dbReference type="AlphaFoldDB" id="A0A8D8LXB3"/>
<feature type="region of interest" description="Disordered" evidence="1">
    <location>
        <begin position="1"/>
        <end position="23"/>
    </location>
</feature>
<protein>
    <submittedName>
        <fullName evidence="2">Uncharacterized protein</fullName>
    </submittedName>
</protein>
<sequence length="122" mass="13740">MWTEAMSGMMSLARSPPPASSLTNPTPVAFTRILITSITREGVQETLGQEVALSKVNPLTQTTVHLQNTPSPHPITSLRTYTHRPHFIYLQRTWATCHRLEVLQTHQISHPLLPHLFLPCLL</sequence>
<organism evidence="2">
    <name type="scientific">Cacopsylla melanoneura</name>
    <dbReference type="NCBI Taxonomy" id="428564"/>
    <lineage>
        <taxon>Eukaryota</taxon>
        <taxon>Metazoa</taxon>
        <taxon>Ecdysozoa</taxon>
        <taxon>Arthropoda</taxon>
        <taxon>Hexapoda</taxon>
        <taxon>Insecta</taxon>
        <taxon>Pterygota</taxon>
        <taxon>Neoptera</taxon>
        <taxon>Paraneoptera</taxon>
        <taxon>Hemiptera</taxon>
        <taxon>Sternorrhyncha</taxon>
        <taxon>Psylloidea</taxon>
        <taxon>Psyllidae</taxon>
        <taxon>Psyllinae</taxon>
        <taxon>Cacopsylla</taxon>
    </lineage>
</organism>
<dbReference type="EMBL" id="HBUF01396186">
    <property type="protein sequence ID" value="CAG6735567.1"/>
    <property type="molecule type" value="Transcribed_RNA"/>
</dbReference>
<evidence type="ECO:0000256" key="1">
    <source>
        <dbReference type="SAM" id="MobiDB-lite"/>
    </source>
</evidence>
<reference evidence="2" key="1">
    <citation type="submission" date="2021-05" db="EMBL/GenBank/DDBJ databases">
        <authorList>
            <person name="Alioto T."/>
            <person name="Alioto T."/>
            <person name="Gomez Garrido J."/>
        </authorList>
    </citation>
    <scope>NUCLEOTIDE SEQUENCE</scope>
</reference>
<name>A0A8D8LXB3_9HEMI</name>
<evidence type="ECO:0000313" key="2">
    <source>
        <dbReference type="EMBL" id="CAG6618359.1"/>
    </source>
</evidence>
<accession>A0A8D8LXB3</accession>
<dbReference type="EMBL" id="HBUF01396185">
    <property type="protein sequence ID" value="CAG6735565.1"/>
    <property type="molecule type" value="Transcribed_RNA"/>
</dbReference>
<proteinExistence type="predicted"/>